<proteinExistence type="inferred from homology"/>
<dbReference type="InterPro" id="IPR000757">
    <property type="entry name" value="Beta-glucanase-like"/>
</dbReference>
<comment type="caution">
    <text evidence="3">The sequence shown here is derived from an EMBL/GenBank/DDBJ whole genome shotgun (WGS) entry which is preliminary data.</text>
</comment>
<dbReference type="Pfam" id="PF26113">
    <property type="entry name" value="GH16_XgeA"/>
    <property type="match status" value="1"/>
</dbReference>
<keyword evidence="3" id="KW-0378">Hydrolase</keyword>
<dbReference type="GO" id="GO:0005975">
    <property type="term" value="P:carbohydrate metabolic process"/>
    <property type="evidence" value="ECO:0007669"/>
    <property type="project" value="InterPro"/>
</dbReference>
<dbReference type="InterPro" id="IPR050546">
    <property type="entry name" value="Glycosyl_Hydrlase_16"/>
</dbReference>
<sequence length="333" mass="37070">MMSGNKLFFLVMTILSVGSCSGSGTGAGRPLPYGTAPQEYEGYELVWSDEFDSPGRPAAHWSYESGFVRNGELQWYRPENAEVRGGCLVITARAETVPNPWYDSLSTDWRKNRRRAEFTSACVTTSGSFSFRYGRMEVRARIPVAQGAWPAIWTLGQDVPWPDGGEVDVMEFYRRDGYPEIMANACWPASPRDTVPEDAPGTAMTVASDFVTPDGTVRWDETKTPLSYFTGRNSRWAGEFHLWRMDWDPGYIRIYLDGELLNEINLRKADMAGTASGGEPFNPFSNGREGSGHYILLNLAIGANGGEPDLASFPLEYEVDFVRVYRAAPAEAE</sequence>
<dbReference type="AlphaFoldDB" id="A0A9D9NEU2"/>
<dbReference type="PROSITE" id="PS51762">
    <property type="entry name" value="GH16_2"/>
    <property type="match status" value="1"/>
</dbReference>
<dbReference type="GO" id="GO:0004553">
    <property type="term" value="F:hydrolase activity, hydrolyzing O-glycosyl compounds"/>
    <property type="evidence" value="ECO:0007669"/>
    <property type="project" value="InterPro"/>
</dbReference>
<feature type="domain" description="GH16" evidence="2">
    <location>
        <begin position="31"/>
        <end position="330"/>
    </location>
</feature>
<name>A0A9D9NEU2_9BACT</name>
<evidence type="ECO:0000313" key="4">
    <source>
        <dbReference type="Proteomes" id="UP000823603"/>
    </source>
</evidence>
<dbReference type="PANTHER" id="PTHR10963:SF55">
    <property type="entry name" value="GLYCOSIDE HYDROLASE FAMILY 16 PROTEIN"/>
    <property type="match status" value="1"/>
</dbReference>
<dbReference type="Gene3D" id="2.60.120.200">
    <property type="match status" value="1"/>
</dbReference>
<comment type="similarity">
    <text evidence="1">Belongs to the glycosyl hydrolase 16 family.</text>
</comment>
<gene>
    <name evidence="3" type="ORF">IAB82_04305</name>
</gene>
<dbReference type="Proteomes" id="UP000823603">
    <property type="component" value="Unassembled WGS sequence"/>
</dbReference>
<reference evidence="3" key="1">
    <citation type="submission" date="2020-10" db="EMBL/GenBank/DDBJ databases">
        <authorList>
            <person name="Gilroy R."/>
        </authorList>
    </citation>
    <scope>NUCLEOTIDE SEQUENCE</scope>
    <source>
        <strain evidence="3">B2-22910</strain>
    </source>
</reference>
<dbReference type="SUPFAM" id="SSF49899">
    <property type="entry name" value="Concanavalin A-like lectins/glucanases"/>
    <property type="match status" value="1"/>
</dbReference>
<dbReference type="PANTHER" id="PTHR10963">
    <property type="entry name" value="GLYCOSYL HYDROLASE-RELATED"/>
    <property type="match status" value="1"/>
</dbReference>
<protein>
    <submittedName>
        <fullName evidence="3">Glycoside hydrolase family 16 protein</fullName>
    </submittedName>
</protein>
<dbReference type="CDD" id="cd08023">
    <property type="entry name" value="GH16_laminarinase_like"/>
    <property type="match status" value="1"/>
</dbReference>
<evidence type="ECO:0000259" key="2">
    <source>
        <dbReference type="PROSITE" id="PS51762"/>
    </source>
</evidence>
<reference evidence="3" key="2">
    <citation type="journal article" date="2021" name="PeerJ">
        <title>Extensive microbial diversity within the chicken gut microbiome revealed by metagenomics and culture.</title>
        <authorList>
            <person name="Gilroy R."/>
            <person name="Ravi A."/>
            <person name="Getino M."/>
            <person name="Pursley I."/>
            <person name="Horton D.L."/>
            <person name="Alikhan N.F."/>
            <person name="Baker D."/>
            <person name="Gharbi K."/>
            <person name="Hall N."/>
            <person name="Watson M."/>
            <person name="Adriaenssens E.M."/>
            <person name="Foster-Nyarko E."/>
            <person name="Jarju S."/>
            <person name="Secka A."/>
            <person name="Antonio M."/>
            <person name="Oren A."/>
            <person name="Chaudhuri R.R."/>
            <person name="La Ragione R."/>
            <person name="Hildebrand F."/>
            <person name="Pallen M.J."/>
        </authorList>
    </citation>
    <scope>NUCLEOTIDE SEQUENCE</scope>
    <source>
        <strain evidence="3">B2-22910</strain>
    </source>
</reference>
<dbReference type="InterPro" id="IPR013320">
    <property type="entry name" value="ConA-like_dom_sf"/>
</dbReference>
<accession>A0A9D9NEU2</accession>
<dbReference type="EMBL" id="JADIMB010000061">
    <property type="protein sequence ID" value="MBO8471002.1"/>
    <property type="molecule type" value="Genomic_DNA"/>
</dbReference>
<dbReference type="PROSITE" id="PS51257">
    <property type="entry name" value="PROKAR_LIPOPROTEIN"/>
    <property type="match status" value="1"/>
</dbReference>
<evidence type="ECO:0000313" key="3">
    <source>
        <dbReference type="EMBL" id="MBO8471002.1"/>
    </source>
</evidence>
<organism evidence="3 4">
    <name type="scientific">Candidatus Cryptobacteroides faecavium</name>
    <dbReference type="NCBI Taxonomy" id="2840762"/>
    <lineage>
        <taxon>Bacteria</taxon>
        <taxon>Pseudomonadati</taxon>
        <taxon>Bacteroidota</taxon>
        <taxon>Bacteroidia</taxon>
        <taxon>Bacteroidales</taxon>
        <taxon>Candidatus Cryptobacteroides</taxon>
    </lineage>
</organism>
<evidence type="ECO:0000256" key="1">
    <source>
        <dbReference type="ARBA" id="ARBA00006865"/>
    </source>
</evidence>